<sequence length="182" mass="20963">MIVRKAMCQNEWDACVQLPWGWDYSGSSNLSELKLLLEESLMLRRLKSEVLSQLPAKQRKVVTVTTDGINSRTKAALNAAAKELAKGYHNKSQEKEALLVFFNHTAEAKIRAIMEYITDMLECGREKFLVFAHHRLVLDSITKELGEKVCPNLLFLHKNLKFKHCHQMPEVQDGICRLYLEF</sequence>
<protein>
    <submittedName>
        <fullName evidence="2">SWI SNF-related matrix-associated actin-dependent regulator of chromatin subfamily A 1</fullName>
    </submittedName>
</protein>
<evidence type="ECO:0000313" key="3">
    <source>
        <dbReference type="Proteomes" id="UP000290572"/>
    </source>
</evidence>
<gene>
    <name evidence="2" type="ORF">ROHU_000127</name>
</gene>
<organism evidence="2 3">
    <name type="scientific">Labeo rohita</name>
    <name type="common">Indian major carp</name>
    <name type="synonym">Cyprinus rohita</name>
    <dbReference type="NCBI Taxonomy" id="84645"/>
    <lineage>
        <taxon>Eukaryota</taxon>
        <taxon>Metazoa</taxon>
        <taxon>Chordata</taxon>
        <taxon>Craniata</taxon>
        <taxon>Vertebrata</taxon>
        <taxon>Euteleostomi</taxon>
        <taxon>Actinopterygii</taxon>
        <taxon>Neopterygii</taxon>
        <taxon>Teleostei</taxon>
        <taxon>Ostariophysi</taxon>
        <taxon>Cypriniformes</taxon>
        <taxon>Cyprinidae</taxon>
        <taxon>Labeoninae</taxon>
        <taxon>Labeonini</taxon>
        <taxon>Labeo</taxon>
    </lineage>
</organism>
<evidence type="ECO:0000256" key="1">
    <source>
        <dbReference type="ARBA" id="ARBA00022801"/>
    </source>
</evidence>
<dbReference type="GO" id="GO:0031297">
    <property type="term" value="P:replication fork processing"/>
    <property type="evidence" value="ECO:0007669"/>
    <property type="project" value="TreeGrafter"/>
</dbReference>
<dbReference type="EMBL" id="QBIY01000949">
    <property type="protein sequence ID" value="RXN39492.1"/>
    <property type="molecule type" value="Genomic_DNA"/>
</dbReference>
<evidence type="ECO:0000313" key="2">
    <source>
        <dbReference type="EMBL" id="RXN39492.1"/>
    </source>
</evidence>
<reference evidence="2 3" key="1">
    <citation type="submission" date="2018-03" db="EMBL/GenBank/DDBJ databases">
        <title>Draft genome sequence of Rohu Carp (Labeo rohita).</title>
        <authorList>
            <person name="Das P."/>
            <person name="Kushwaha B."/>
            <person name="Joshi C.G."/>
            <person name="Kumar D."/>
            <person name="Nagpure N.S."/>
            <person name="Sahoo L."/>
            <person name="Das S.P."/>
            <person name="Bit A."/>
            <person name="Patnaik S."/>
            <person name="Meher P.K."/>
            <person name="Jayasankar P."/>
            <person name="Koringa P.G."/>
            <person name="Patel N.V."/>
            <person name="Hinsu A.T."/>
            <person name="Kumar R."/>
            <person name="Pandey M."/>
            <person name="Agarwal S."/>
            <person name="Srivastava S."/>
            <person name="Singh M."/>
            <person name="Iquebal M.A."/>
            <person name="Jaiswal S."/>
            <person name="Angadi U.B."/>
            <person name="Kumar N."/>
            <person name="Raza M."/>
            <person name="Shah T.M."/>
            <person name="Rai A."/>
            <person name="Jena J.K."/>
        </authorList>
    </citation>
    <scope>NUCLEOTIDE SEQUENCE [LARGE SCALE GENOMIC DNA]</scope>
    <source>
        <strain evidence="2">DASCIFA01</strain>
        <tissue evidence="2">Testis</tissue>
    </source>
</reference>
<dbReference type="GO" id="GO:0006281">
    <property type="term" value="P:DNA repair"/>
    <property type="evidence" value="ECO:0007669"/>
    <property type="project" value="TreeGrafter"/>
</dbReference>
<dbReference type="GO" id="GO:0043596">
    <property type="term" value="C:nuclear replication fork"/>
    <property type="evidence" value="ECO:0007669"/>
    <property type="project" value="TreeGrafter"/>
</dbReference>
<accession>A0A498P474</accession>
<dbReference type="Proteomes" id="UP000290572">
    <property type="component" value="Unassembled WGS sequence"/>
</dbReference>
<comment type="caution">
    <text evidence="2">The sequence shown here is derived from an EMBL/GenBank/DDBJ whole genome shotgun (WGS) entry which is preliminary data.</text>
</comment>
<dbReference type="PANTHER" id="PTHR45766:SF6">
    <property type="entry name" value="SWI_SNF-RELATED MATRIX-ASSOCIATED ACTIN-DEPENDENT REGULATOR OF CHROMATIN SUBFAMILY A-LIKE PROTEIN 1"/>
    <property type="match status" value="1"/>
</dbReference>
<keyword evidence="3" id="KW-1185">Reference proteome</keyword>
<name>A0A498P474_LABRO</name>
<dbReference type="GO" id="GO:0016787">
    <property type="term" value="F:hydrolase activity"/>
    <property type="evidence" value="ECO:0007669"/>
    <property type="project" value="UniProtKB-KW"/>
</dbReference>
<proteinExistence type="predicted"/>
<dbReference type="AlphaFoldDB" id="A0A498P474"/>
<keyword evidence="1" id="KW-0378">Hydrolase</keyword>
<dbReference type="PANTHER" id="PTHR45766">
    <property type="entry name" value="DNA ANNEALING HELICASE AND ENDONUCLEASE ZRANB3 FAMILY MEMBER"/>
    <property type="match status" value="1"/>
</dbReference>
<dbReference type="STRING" id="84645.A0A498P474"/>